<feature type="transmembrane region" description="Helical" evidence="1">
    <location>
        <begin position="152"/>
        <end position="169"/>
    </location>
</feature>
<keyword evidence="1" id="KW-0472">Membrane</keyword>
<protein>
    <submittedName>
        <fullName evidence="2">Uncharacterized protein</fullName>
    </submittedName>
</protein>
<comment type="caution">
    <text evidence="2">The sequence shown here is derived from an EMBL/GenBank/DDBJ whole genome shotgun (WGS) entry which is preliminary data.</text>
</comment>
<feature type="transmembrane region" description="Helical" evidence="1">
    <location>
        <begin position="28"/>
        <end position="57"/>
    </location>
</feature>
<keyword evidence="1" id="KW-1133">Transmembrane helix</keyword>
<proteinExistence type="predicted"/>
<feature type="transmembrane region" description="Helical" evidence="1">
    <location>
        <begin position="84"/>
        <end position="110"/>
    </location>
</feature>
<gene>
    <name evidence="2" type="ORF">HCA69_15515</name>
</gene>
<dbReference type="EMBL" id="JAARWN010000024">
    <property type="protein sequence ID" value="MBC1937777.1"/>
    <property type="molecule type" value="Genomic_DNA"/>
</dbReference>
<feature type="transmembrane region" description="Helical" evidence="1">
    <location>
        <begin position="117"/>
        <end position="140"/>
    </location>
</feature>
<sequence>MNFMGTVKEKEPQVRKKGFGAFRSKESVLIFLFNVLYVLQKGMVYLWSVLFILFVLVTQGEFQTQLGQGTIHFGDTMTTTQNQAIGTTILALAPLPLFFSVLVIVMLLGFGKLKNSIATVLVMGIFIPYLLFGSFFAVMVREDWVSNYAETLYALFFIALSLKVVRVIYEKYILNQIKCALGSHGRVYGCDLQQLTNQKEAVFEVAAPWKEHVVDEGNATFECQPGVFAGRMNDAYLINDSVVWSQQRRVRYSFLRFSMQPNIWLLTKEGLQEKREESMRLNKKITYLSDDTLFIEEANIPWREKVHQLFHVKPENKEERMLKNGQSRSSR</sequence>
<dbReference type="RefSeq" id="WP_185527794.1">
    <property type="nucleotide sequence ID" value="NZ_JAARWN010000024.1"/>
</dbReference>
<name>A0A7X1CR75_9LIST</name>
<evidence type="ECO:0000256" key="1">
    <source>
        <dbReference type="SAM" id="Phobius"/>
    </source>
</evidence>
<dbReference type="Proteomes" id="UP000535908">
    <property type="component" value="Unassembled WGS sequence"/>
</dbReference>
<evidence type="ECO:0000313" key="3">
    <source>
        <dbReference type="Proteomes" id="UP000535908"/>
    </source>
</evidence>
<reference evidence="2 3" key="1">
    <citation type="submission" date="2020-03" db="EMBL/GenBank/DDBJ databases">
        <title>Soil Listeria distribution.</title>
        <authorList>
            <person name="Liao J."/>
            <person name="Wiedmann M."/>
        </authorList>
    </citation>
    <scope>NUCLEOTIDE SEQUENCE [LARGE SCALE GENOMIC DNA]</scope>
    <source>
        <strain evidence="2 3">FSL L7-0741</strain>
    </source>
</reference>
<dbReference type="AlphaFoldDB" id="A0A7X1CR75"/>
<keyword evidence="1" id="KW-0812">Transmembrane</keyword>
<accession>A0A7X1CR75</accession>
<evidence type="ECO:0000313" key="2">
    <source>
        <dbReference type="EMBL" id="MBC1937777.1"/>
    </source>
</evidence>
<organism evidence="2 3">
    <name type="scientific">Listeria grandensis</name>
    <dbReference type="NCBI Taxonomy" id="1494963"/>
    <lineage>
        <taxon>Bacteria</taxon>
        <taxon>Bacillati</taxon>
        <taxon>Bacillota</taxon>
        <taxon>Bacilli</taxon>
        <taxon>Bacillales</taxon>
        <taxon>Listeriaceae</taxon>
        <taxon>Listeria</taxon>
    </lineage>
</organism>